<dbReference type="EMBL" id="ML732508">
    <property type="protein sequence ID" value="KAB8067309.1"/>
    <property type="molecule type" value="Genomic_DNA"/>
</dbReference>
<dbReference type="Proteomes" id="UP000326565">
    <property type="component" value="Unassembled WGS sequence"/>
</dbReference>
<name>A0A5N5WGR0_9EURO</name>
<reference evidence="1 2" key="1">
    <citation type="submission" date="2019-04" db="EMBL/GenBank/DDBJ databases">
        <title>Friends and foes A comparative genomics study of 23 Aspergillus species from section Flavi.</title>
        <authorList>
            <consortium name="DOE Joint Genome Institute"/>
            <person name="Kjaerbolling I."/>
            <person name="Vesth T."/>
            <person name="Frisvad J.C."/>
            <person name="Nybo J.L."/>
            <person name="Theobald S."/>
            <person name="Kildgaard S."/>
            <person name="Isbrandt T."/>
            <person name="Kuo A."/>
            <person name="Sato A."/>
            <person name="Lyhne E.K."/>
            <person name="Kogle M.E."/>
            <person name="Wiebenga A."/>
            <person name="Kun R.S."/>
            <person name="Lubbers R.J."/>
            <person name="Makela M.R."/>
            <person name="Barry K."/>
            <person name="Chovatia M."/>
            <person name="Clum A."/>
            <person name="Daum C."/>
            <person name="Haridas S."/>
            <person name="He G."/>
            <person name="LaButti K."/>
            <person name="Lipzen A."/>
            <person name="Mondo S."/>
            <person name="Riley R."/>
            <person name="Salamov A."/>
            <person name="Simmons B.A."/>
            <person name="Magnuson J.K."/>
            <person name="Henrissat B."/>
            <person name="Mortensen U.H."/>
            <person name="Larsen T.O."/>
            <person name="Devries R.P."/>
            <person name="Grigoriev I.V."/>
            <person name="Machida M."/>
            <person name="Baker S.E."/>
            <person name="Andersen M.R."/>
        </authorList>
    </citation>
    <scope>NUCLEOTIDE SEQUENCE [LARGE SCALE GENOMIC DNA]</scope>
    <source>
        <strain evidence="1 2">CBS 151.66</strain>
    </source>
</reference>
<protein>
    <submittedName>
        <fullName evidence="1">Uncharacterized protein</fullName>
    </submittedName>
</protein>
<gene>
    <name evidence="1" type="ORF">BDV29DRAFT_200413</name>
</gene>
<dbReference type="AlphaFoldDB" id="A0A5N5WGR0"/>
<sequence>MLSSISDNRMDEFHILDIIPEAAQCYCRDYTYIKLELVGRMNARSLVQDGPQSSAPTFHFLRVAGNNVAGDAATRRRVLSHAMVDNQRRNRQPKQYMTSIIELGITPLLDGSRPLSLPPQQRDGAPLTLLDASRSDPFGTFPLDSSHRSRQLWDHMYDGSCVMFRTMLDIGFLDVVRESIALSQLLSTSSRHLGHLHGNDNEGDCHRYTIKATNLLQQRLRHPFNCATNEVAAAVLAFCCDANIRRDSELVDIYGAYLQDSVPWYPQPFAILAARSQLTLIRSIGSAGFEMFQSLQNLNKIMQAELRKRNLEKDVIFPGFHISPILHVLLSSSPGSVYDGVDMRIKETSGEIRHR</sequence>
<evidence type="ECO:0000313" key="1">
    <source>
        <dbReference type="EMBL" id="KAB8067309.1"/>
    </source>
</evidence>
<proteinExistence type="predicted"/>
<dbReference type="OrthoDB" id="4159781at2759"/>
<organism evidence="1 2">
    <name type="scientific">Aspergillus leporis</name>
    <dbReference type="NCBI Taxonomy" id="41062"/>
    <lineage>
        <taxon>Eukaryota</taxon>
        <taxon>Fungi</taxon>
        <taxon>Dikarya</taxon>
        <taxon>Ascomycota</taxon>
        <taxon>Pezizomycotina</taxon>
        <taxon>Eurotiomycetes</taxon>
        <taxon>Eurotiomycetidae</taxon>
        <taxon>Eurotiales</taxon>
        <taxon>Aspergillaceae</taxon>
        <taxon>Aspergillus</taxon>
        <taxon>Aspergillus subgen. Circumdati</taxon>
    </lineage>
</organism>
<evidence type="ECO:0000313" key="2">
    <source>
        <dbReference type="Proteomes" id="UP000326565"/>
    </source>
</evidence>
<accession>A0A5N5WGR0</accession>
<keyword evidence="2" id="KW-1185">Reference proteome</keyword>